<feature type="site" description="Part of a proton relay during catalysis" evidence="12">
    <location>
        <position position="43"/>
    </location>
</feature>
<sequence>MEGILVPLITPFAADGSLAADALAALADDVLTQGASGLVALGTTGEPFALDADEKQTVLDVCAQACAEHGATLVVGAGGSDTASSAAALAAHPRADAALVPVPYYVRPGEAGVIAHYARLAADSPVPLLVYHVPHRTAQPLSPATLLTLSRLPNVVGAKIASGMTEDAITLLGDCPENFAVLAGDDAYLSPMLALGARGGITASAHLCTDQFAQLVSAWHKGDAATARPLGHALNRLSTALFAEPNPTVLKGVLHAQGRIPTPDVRLPMVPASARTVAAVLTLVCP</sequence>
<feature type="binding site" evidence="12 15">
    <location>
        <position position="44"/>
    </location>
    <ligand>
        <name>pyruvate</name>
        <dbReference type="ChEBI" id="CHEBI:15361"/>
    </ligand>
</feature>
<evidence type="ECO:0000256" key="14">
    <source>
        <dbReference type="PIRSR" id="PIRSR001365-1"/>
    </source>
</evidence>
<feature type="active site" description="Schiff-base intermediate with substrate" evidence="12 14">
    <location>
        <position position="159"/>
    </location>
</feature>
<evidence type="ECO:0000256" key="4">
    <source>
        <dbReference type="ARBA" id="ARBA00012086"/>
    </source>
</evidence>
<dbReference type="PANTHER" id="PTHR12128">
    <property type="entry name" value="DIHYDRODIPICOLINATE SYNTHASE"/>
    <property type="match status" value="1"/>
</dbReference>
<dbReference type="Pfam" id="PF00701">
    <property type="entry name" value="DHDPS"/>
    <property type="match status" value="1"/>
</dbReference>
<evidence type="ECO:0000256" key="7">
    <source>
        <dbReference type="ARBA" id="ARBA00022915"/>
    </source>
</evidence>
<dbReference type="PRINTS" id="PR00146">
    <property type="entry name" value="DHPICSNTHASE"/>
</dbReference>
<comment type="catalytic activity">
    <reaction evidence="11 12">
        <text>L-aspartate 4-semialdehyde + pyruvate = (2S,4S)-4-hydroxy-2,3,4,5-tetrahydrodipicolinate + H2O + H(+)</text>
        <dbReference type="Rhea" id="RHEA:34171"/>
        <dbReference type="ChEBI" id="CHEBI:15361"/>
        <dbReference type="ChEBI" id="CHEBI:15377"/>
        <dbReference type="ChEBI" id="CHEBI:15378"/>
        <dbReference type="ChEBI" id="CHEBI:67139"/>
        <dbReference type="ChEBI" id="CHEBI:537519"/>
        <dbReference type="EC" id="4.3.3.7"/>
    </reaction>
</comment>
<comment type="caution">
    <text evidence="12">Was originally thought to be a dihydrodipicolinate synthase (DHDPS), catalyzing the condensation of (S)-aspartate-beta-semialdehyde [(S)-ASA] and pyruvate to dihydrodipicolinate (DHDP). However, it was shown in E.coli that the product of the enzymatic reaction is not dihydrodipicolinate but in fact (4S)-4-hydroxy-2,3,4,5-tetrahydro-(2S)-dipicolinic acid (HTPA), and that the consecutive dehydration reaction leading to DHDP is not spontaneous but catalyzed by DapB.</text>
</comment>
<keyword evidence="7 12" id="KW-0220">Diaminopimelate biosynthesis</keyword>
<name>A0A3E0HL64_9PSEU</name>
<evidence type="ECO:0000313" key="16">
    <source>
        <dbReference type="EMBL" id="REH47223.1"/>
    </source>
</evidence>
<evidence type="ECO:0000256" key="10">
    <source>
        <dbReference type="ARBA" id="ARBA00023270"/>
    </source>
</evidence>
<dbReference type="InterPro" id="IPR005263">
    <property type="entry name" value="DapA"/>
</dbReference>
<dbReference type="UniPathway" id="UPA00034">
    <property type="reaction ID" value="UER00017"/>
</dbReference>
<organism evidence="16 17">
    <name type="scientific">Kutzneria buriramensis</name>
    <dbReference type="NCBI Taxonomy" id="1045776"/>
    <lineage>
        <taxon>Bacteria</taxon>
        <taxon>Bacillati</taxon>
        <taxon>Actinomycetota</taxon>
        <taxon>Actinomycetes</taxon>
        <taxon>Pseudonocardiales</taxon>
        <taxon>Pseudonocardiaceae</taxon>
        <taxon>Kutzneria</taxon>
    </lineage>
</organism>
<keyword evidence="5 12" id="KW-0963">Cytoplasm</keyword>
<evidence type="ECO:0000256" key="2">
    <source>
        <dbReference type="ARBA" id="ARBA00005120"/>
    </source>
</evidence>
<dbReference type="GO" id="GO:0019877">
    <property type="term" value="P:diaminopimelate biosynthetic process"/>
    <property type="evidence" value="ECO:0007669"/>
    <property type="project" value="UniProtKB-UniRule"/>
</dbReference>
<evidence type="ECO:0000256" key="9">
    <source>
        <dbReference type="ARBA" id="ARBA00023239"/>
    </source>
</evidence>
<dbReference type="GO" id="GO:0009089">
    <property type="term" value="P:lysine biosynthetic process via diaminopimelate"/>
    <property type="evidence" value="ECO:0007669"/>
    <property type="project" value="UniProtKB-UniRule"/>
</dbReference>
<evidence type="ECO:0000256" key="13">
    <source>
        <dbReference type="PIRNR" id="PIRNR001365"/>
    </source>
</evidence>
<feature type="active site" description="Proton donor/acceptor" evidence="12 14">
    <location>
        <position position="131"/>
    </location>
</feature>
<evidence type="ECO:0000256" key="15">
    <source>
        <dbReference type="PIRSR" id="PIRSR001365-2"/>
    </source>
</evidence>
<dbReference type="SUPFAM" id="SSF51569">
    <property type="entry name" value="Aldolase"/>
    <property type="match status" value="1"/>
</dbReference>
<dbReference type="Proteomes" id="UP000256269">
    <property type="component" value="Unassembled WGS sequence"/>
</dbReference>
<evidence type="ECO:0000313" key="17">
    <source>
        <dbReference type="Proteomes" id="UP000256269"/>
    </source>
</evidence>
<keyword evidence="9 12" id="KW-0456">Lyase</keyword>
<proteinExistence type="inferred from homology"/>
<evidence type="ECO:0000256" key="8">
    <source>
        <dbReference type="ARBA" id="ARBA00023154"/>
    </source>
</evidence>
<reference evidence="16 17" key="1">
    <citation type="submission" date="2018-08" db="EMBL/GenBank/DDBJ databases">
        <title>Genomic Encyclopedia of Archaeal and Bacterial Type Strains, Phase II (KMG-II): from individual species to whole genera.</title>
        <authorList>
            <person name="Goeker M."/>
        </authorList>
    </citation>
    <scope>NUCLEOTIDE SEQUENCE [LARGE SCALE GENOMIC DNA]</scope>
    <source>
        <strain evidence="16 17">DSM 45791</strain>
    </source>
</reference>
<dbReference type="GO" id="GO:0008840">
    <property type="term" value="F:4-hydroxy-tetrahydrodipicolinate synthase activity"/>
    <property type="evidence" value="ECO:0007669"/>
    <property type="project" value="UniProtKB-UniRule"/>
</dbReference>
<evidence type="ECO:0000256" key="5">
    <source>
        <dbReference type="ARBA" id="ARBA00022490"/>
    </source>
</evidence>
<comment type="caution">
    <text evidence="16">The sequence shown here is derived from an EMBL/GenBank/DDBJ whole genome shotgun (WGS) entry which is preliminary data.</text>
</comment>
<keyword evidence="10 12" id="KW-0704">Schiff base</keyword>
<dbReference type="EC" id="4.3.3.7" evidence="4 12"/>
<dbReference type="PANTHER" id="PTHR12128:SF66">
    <property type="entry name" value="4-HYDROXY-2-OXOGLUTARATE ALDOLASE, MITOCHONDRIAL"/>
    <property type="match status" value="1"/>
</dbReference>
<dbReference type="OrthoDB" id="9782828at2"/>
<comment type="subunit">
    <text evidence="12">Homotetramer; dimer of dimers.</text>
</comment>
<feature type="binding site" evidence="12 15">
    <location>
        <position position="201"/>
    </location>
    <ligand>
        <name>pyruvate</name>
        <dbReference type="ChEBI" id="CHEBI:15361"/>
    </ligand>
</feature>
<keyword evidence="6 12" id="KW-0028">Amino-acid biosynthesis</keyword>
<dbReference type="PIRSF" id="PIRSF001365">
    <property type="entry name" value="DHDPS"/>
    <property type="match status" value="1"/>
</dbReference>
<comment type="pathway">
    <text evidence="2 12">Amino-acid biosynthesis; L-lysine biosynthesis via DAP pathway; (S)-tetrahydrodipicolinate from L-aspartate: step 3/4.</text>
</comment>
<keyword evidence="8 12" id="KW-0457">Lysine biosynthesis</keyword>
<dbReference type="SMART" id="SM01130">
    <property type="entry name" value="DHDPS"/>
    <property type="match status" value="1"/>
</dbReference>
<protein>
    <recommendedName>
        <fullName evidence="4 12">4-hydroxy-tetrahydrodipicolinate synthase</fullName>
        <shortName evidence="12">HTPA synthase</shortName>
        <ecNumber evidence="4 12">4.3.3.7</ecNumber>
    </recommendedName>
</protein>
<comment type="similarity">
    <text evidence="3 12 13">Belongs to the DapA family.</text>
</comment>
<evidence type="ECO:0000256" key="6">
    <source>
        <dbReference type="ARBA" id="ARBA00022605"/>
    </source>
</evidence>
<dbReference type="RefSeq" id="WP_116175850.1">
    <property type="nucleotide sequence ID" value="NZ_CP144375.1"/>
</dbReference>
<dbReference type="InterPro" id="IPR013785">
    <property type="entry name" value="Aldolase_TIM"/>
</dbReference>
<comment type="subcellular location">
    <subcellularLocation>
        <location evidence="12">Cytoplasm</location>
    </subcellularLocation>
</comment>
<evidence type="ECO:0000256" key="1">
    <source>
        <dbReference type="ARBA" id="ARBA00003294"/>
    </source>
</evidence>
<dbReference type="AlphaFoldDB" id="A0A3E0HL64"/>
<feature type="site" description="Part of a proton relay during catalysis" evidence="12">
    <location>
        <position position="105"/>
    </location>
</feature>
<dbReference type="InterPro" id="IPR002220">
    <property type="entry name" value="DapA-like"/>
</dbReference>
<evidence type="ECO:0000256" key="11">
    <source>
        <dbReference type="ARBA" id="ARBA00047836"/>
    </source>
</evidence>
<dbReference type="EMBL" id="QUNO01000006">
    <property type="protein sequence ID" value="REH47223.1"/>
    <property type="molecule type" value="Genomic_DNA"/>
</dbReference>
<dbReference type="GO" id="GO:0005737">
    <property type="term" value="C:cytoplasm"/>
    <property type="evidence" value="ECO:0007669"/>
    <property type="project" value="UniProtKB-SubCell"/>
</dbReference>
<comment type="function">
    <text evidence="1 12">Catalyzes the condensation of (S)-aspartate-beta-semialdehyde [(S)-ASA] and pyruvate to 4-hydroxy-tetrahydrodipicolinate (HTPA).</text>
</comment>
<evidence type="ECO:0000256" key="3">
    <source>
        <dbReference type="ARBA" id="ARBA00007592"/>
    </source>
</evidence>
<dbReference type="Gene3D" id="3.20.20.70">
    <property type="entry name" value="Aldolase class I"/>
    <property type="match status" value="1"/>
</dbReference>
<gene>
    <name evidence="12" type="primary">dapA</name>
    <name evidence="16" type="ORF">BCF44_106388</name>
</gene>
<dbReference type="HAMAP" id="MF_00418">
    <property type="entry name" value="DapA"/>
    <property type="match status" value="1"/>
</dbReference>
<evidence type="ECO:0000256" key="12">
    <source>
        <dbReference type="HAMAP-Rule" id="MF_00418"/>
    </source>
</evidence>
<keyword evidence="17" id="KW-1185">Reference proteome</keyword>
<accession>A0A3E0HL64</accession>